<dbReference type="PANTHER" id="PTHR23507">
    <property type="entry name" value="ZGC:174356"/>
    <property type="match status" value="1"/>
</dbReference>
<comment type="caution">
    <text evidence="6">The sequence shown here is derived from an EMBL/GenBank/DDBJ whole genome shotgun (WGS) entry which is preliminary data.</text>
</comment>
<keyword evidence="7" id="KW-1185">Reference proteome</keyword>
<dbReference type="Proteomes" id="UP000198287">
    <property type="component" value="Unassembled WGS sequence"/>
</dbReference>
<evidence type="ECO:0000313" key="6">
    <source>
        <dbReference type="EMBL" id="OXA64977.1"/>
    </source>
</evidence>
<sequence>MKFDNILRRIGEKARLGGDVISSLSVEPAALLMMTSTLMSHLVFINFLMDRICRTDLALGDGVCDSLAAVNGSYREEELEIQMQAATFRSYRSLLENSFPILVLLFLGAWSDLHGRKVPMLLGISSVIVQDLLMVVCALSEGIGGLTLSLIVVIPGCCTGSLKTFGMAAYSHISDTSTHSLRTVRFGLLSAASSLGVPLGFALGGRLLKAKIGFPAAFLVSATLSVVAVIIVFFRASVDSSKPKVVKEEGSEDHGKENTGASVNVLSRLVLLVKGMISVLVKRRPESGRTKLWLLLLVYICVAVPIHGEFGIMYLFLRARLGWDSGDYGVFSIYNSLISGLGVVLSMGIFSHWAQLPDPVVGFIAGIGQFSACFVYVFATTSGLMYLAPAIDMMNGTMWVVAKAMVSKVVGVEEYGRTFTVFGLISALVPLAADPAYAFLYKATVSSSLPGAVFLLSAALTIPPQTIYAAFSWRTIGWSSWDIETTTSCKP</sequence>
<feature type="transmembrane region" description="Helical" evidence="5">
    <location>
        <begin position="328"/>
        <end position="348"/>
    </location>
</feature>
<dbReference type="SUPFAM" id="SSF103473">
    <property type="entry name" value="MFS general substrate transporter"/>
    <property type="match status" value="1"/>
</dbReference>
<keyword evidence="2 5" id="KW-0812">Transmembrane</keyword>
<feature type="transmembrane region" description="Helical" evidence="5">
    <location>
        <begin position="186"/>
        <end position="205"/>
    </location>
</feature>
<dbReference type="AlphaFoldDB" id="A0A226F648"/>
<dbReference type="InterPro" id="IPR036259">
    <property type="entry name" value="MFS_trans_sf"/>
</dbReference>
<dbReference type="PANTHER" id="PTHR23507:SF1">
    <property type="entry name" value="FI18259P1-RELATED"/>
    <property type="match status" value="1"/>
</dbReference>
<reference evidence="6 7" key="1">
    <citation type="submission" date="2015-12" db="EMBL/GenBank/DDBJ databases">
        <title>The genome of Folsomia candida.</title>
        <authorList>
            <person name="Faddeeva A."/>
            <person name="Derks M.F."/>
            <person name="Anvar Y."/>
            <person name="Smit S."/>
            <person name="Van Straalen N."/>
            <person name="Roelofs D."/>
        </authorList>
    </citation>
    <scope>NUCLEOTIDE SEQUENCE [LARGE SCALE GENOMIC DNA]</scope>
    <source>
        <strain evidence="6 7">VU population</strain>
        <tissue evidence="6">Whole body</tissue>
    </source>
</reference>
<feature type="transmembrane region" description="Helical" evidence="5">
    <location>
        <begin position="119"/>
        <end position="139"/>
    </location>
</feature>
<evidence type="ECO:0000256" key="2">
    <source>
        <dbReference type="ARBA" id="ARBA00022692"/>
    </source>
</evidence>
<gene>
    <name evidence="6" type="ORF">Fcan01_03305</name>
</gene>
<protein>
    <submittedName>
        <fullName evidence="6">Proton-coupled folate transporter</fullName>
    </submittedName>
</protein>
<keyword evidence="3 5" id="KW-1133">Transmembrane helix</keyword>
<organism evidence="6 7">
    <name type="scientific">Folsomia candida</name>
    <name type="common">Springtail</name>
    <dbReference type="NCBI Taxonomy" id="158441"/>
    <lineage>
        <taxon>Eukaryota</taxon>
        <taxon>Metazoa</taxon>
        <taxon>Ecdysozoa</taxon>
        <taxon>Arthropoda</taxon>
        <taxon>Hexapoda</taxon>
        <taxon>Collembola</taxon>
        <taxon>Entomobryomorpha</taxon>
        <taxon>Isotomoidea</taxon>
        <taxon>Isotomidae</taxon>
        <taxon>Proisotominae</taxon>
        <taxon>Folsomia</taxon>
    </lineage>
</organism>
<dbReference type="GO" id="GO:0016020">
    <property type="term" value="C:membrane"/>
    <property type="evidence" value="ECO:0007669"/>
    <property type="project" value="UniProtKB-SubCell"/>
</dbReference>
<dbReference type="InterPro" id="IPR011701">
    <property type="entry name" value="MFS"/>
</dbReference>
<evidence type="ECO:0000256" key="4">
    <source>
        <dbReference type="ARBA" id="ARBA00023136"/>
    </source>
</evidence>
<evidence type="ECO:0000256" key="3">
    <source>
        <dbReference type="ARBA" id="ARBA00022989"/>
    </source>
</evidence>
<evidence type="ECO:0000256" key="1">
    <source>
        <dbReference type="ARBA" id="ARBA00004141"/>
    </source>
</evidence>
<proteinExistence type="predicted"/>
<feature type="transmembrane region" description="Helical" evidence="5">
    <location>
        <begin position="261"/>
        <end position="281"/>
    </location>
</feature>
<evidence type="ECO:0000256" key="5">
    <source>
        <dbReference type="SAM" id="Phobius"/>
    </source>
</evidence>
<feature type="transmembrane region" description="Helical" evidence="5">
    <location>
        <begin position="418"/>
        <end position="440"/>
    </location>
</feature>
<feature type="transmembrane region" description="Helical" evidence="5">
    <location>
        <begin position="94"/>
        <end position="113"/>
    </location>
</feature>
<name>A0A226F648_FOLCA</name>
<dbReference type="OMA" id="IITYMFV"/>
<feature type="transmembrane region" description="Helical" evidence="5">
    <location>
        <begin position="293"/>
        <end position="316"/>
    </location>
</feature>
<dbReference type="Pfam" id="PF07690">
    <property type="entry name" value="MFS_1"/>
    <property type="match status" value="1"/>
</dbReference>
<dbReference type="Gene3D" id="1.20.1250.20">
    <property type="entry name" value="MFS general substrate transporter like domains"/>
    <property type="match status" value="1"/>
</dbReference>
<feature type="transmembrane region" description="Helical" evidence="5">
    <location>
        <begin position="452"/>
        <end position="471"/>
    </location>
</feature>
<dbReference type="EMBL" id="LNIX01000001">
    <property type="protein sequence ID" value="OXA64977.1"/>
    <property type="molecule type" value="Genomic_DNA"/>
</dbReference>
<accession>A0A226F648</accession>
<feature type="transmembrane region" description="Helical" evidence="5">
    <location>
        <begin position="385"/>
        <end position="406"/>
    </location>
</feature>
<dbReference type="OrthoDB" id="3026777at2759"/>
<evidence type="ECO:0000313" key="7">
    <source>
        <dbReference type="Proteomes" id="UP000198287"/>
    </source>
</evidence>
<feature type="transmembrane region" description="Helical" evidence="5">
    <location>
        <begin position="146"/>
        <end position="166"/>
    </location>
</feature>
<feature type="transmembrane region" description="Helical" evidence="5">
    <location>
        <begin position="360"/>
        <end position="379"/>
    </location>
</feature>
<comment type="subcellular location">
    <subcellularLocation>
        <location evidence="1">Membrane</location>
        <topology evidence="1">Multi-pass membrane protein</topology>
    </subcellularLocation>
</comment>
<dbReference type="GO" id="GO:0022857">
    <property type="term" value="F:transmembrane transporter activity"/>
    <property type="evidence" value="ECO:0007669"/>
    <property type="project" value="InterPro"/>
</dbReference>
<feature type="transmembrane region" description="Helical" evidence="5">
    <location>
        <begin position="212"/>
        <end position="234"/>
    </location>
</feature>
<keyword evidence="4 5" id="KW-0472">Membrane</keyword>